<feature type="compositionally biased region" description="Pro residues" evidence="1">
    <location>
        <begin position="21"/>
        <end position="31"/>
    </location>
</feature>
<feature type="transmembrane region" description="Helical" evidence="2">
    <location>
        <begin position="46"/>
        <end position="70"/>
    </location>
</feature>
<protein>
    <submittedName>
        <fullName evidence="3">DUF5819 family protein</fullName>
    </submittedName>
</protein>
<dbReference type="Pfam" id="PF19136">
    <property type="entry name" value="DUF5819"/>
    <property type="match status" value="1"/>
</dbReference>
<evidence type="ECO:0000256" key="2">
    <source>
        <dbReference type="SAM" id="Phobius"/>
    </source>
</evidence>
<dbReference type="RefSeq" id="WP_386433838.1">
    <property type="nucleotide sequence ID" value="NZ_JBHSBB010000019.1"/>
</dbReference>
<comment type="caution">
    <text evidence="3">The sequence shown here is derived from an EMBL/GenBank/DDBJ whole genome shotgun (WGS) entry which is preliminary data.</text>
</comment>
<reference evidence="4" key="1">
    <citation type="journal article" date="2019" name="Int. J. Syst. Evol. Microbiol.">
        <title>The Global Catalogue of Microorganisms (GCM) 10K type strain sequencing project: providing services to taxonomists for standard genome sequencing and annotation.</title>
        <authorList>
            <consortium name="The Broad Institute Genomics Platform"/>
            <consortium name="The Broad Institute Genome Sequencing Center for Infectious Disease"/>
            <person name="Wu L."/>
            <person name="Ma J."/>
        </authorList>
    </citation>
    <scope>NUCLEOTIDE SEQUENCE [LARGE SCALE GENOMIC DNA]</scope>
    <source>
        <strain evidence="4">CGMCC 4.7237</strain>
    </source>
</reference>
<evidence type="ECO:0000256" key="1">
    <source>
        <dbReference type="SAM" id="MobiDB-lite"/>
    </source>
</evidence>
<accession>A0ABV8HSC9</accession>
<keyword evidence="2" id="KW-1133">Transmembrane helix</keyword>
<keyword evidence="2" id="KW-0472">Membrane</keyword>
<dbReference type="EMBL" id="JBHSBB010000019">
    <property type="protein sequence ID" value="MFC4034865.1"/>
    <property type="molecule type" value="Genomic_DNA"/>
</dbReference>
<gene>
    <name evidence="3" type="ORF">ACFO3J_25850</name>
</gene>
<feature type="region of interest" description="Disordered" evidence="1">
    <location>
        <begin position="1"/>
        <end position="37"/>
    </location>
</feature>
<keyword evidence="4" id="KW-1185">Reference proteome</keyword>
<name>A0ABV8HSC9_9ACTN</name>
<keyword evidence="2" id="KW-0812">Transmembrane</keyword>
<evidence type="ECO:0000313" key="4">
    <source>
        <dbReference type="Proteomes" id="UP001595765"/>
    </source>
</evidence>
<dbReference type="InterPro" id="IPR043857">
    <property type="entry name" value="DUF5819"/>
</dbReference>
<evidence type="ECO:0000313" key="3">
    <source>
        <dbReference type="EMBL" id="MFC4034865.1"/>
    </source>
</evidence>
<organism evidence="3 4">
    <name type="scientific">Streptomyces polygonati</name>
    <dbReference type="NCBI Taxonomy" id="1617087"/>
    <lineage>
        <taxon>Bacteria</taxon>
        <taxon>Bacillati</taxon>
        <taxon>Actinomycetota</taxon>
        <taxon>Actinomycetes</taxon>
        <taxon>Kitasatosporales</taxon>
        <taxon>Streptomycetaceae</taxon>
        <taxon>Streptomyces</taxon>
    </lineage>
</organism>
<sequence length="242" mass="26896">MRTAEAGQVRPGGPDLAGGEPPGPLTAGPPPEEPDRLLEVPPPLRLATRAVVALLAAVAVLHVFFVFLHVAPPNQISQRYARQVESWVYPFFEQNWRLFAPEPESAVPQISVRTAYTSADGSRRIGDWLDLTAIDNAGVRHSVFPSHTHQNMLRRAWTVYLDLHGNSDVSSSDRAVMAQEYLRNIAVERIAAARHSAFTDVQLRVRTYPVPGYDATGHMLRTAPSTVDTRMLPWWKASDHDH</sequence>
<proteinExistence type="predicted"/>
<dbReference type="Proteomes" id="UP001595765">
    <property type="component" value="Unassembled WGS sequence"/>
</dbReference>